<feature type="transmembrane region" description="Helical" evidence="5">
    <location>
        <begin position="141"/>
        <end position="160"/>
    </location>
</feature>
<protein>
    <submittedName>
        <fullName evidence="7">NADH-quinone oxidoreductase subunit N</fullName>
    </submittedName>
</protein>
<feature type="transmembrane region" description="Helical" evidence="5">
    <location>
        <begin position="82"/>
        <end position="106"/>
    </location>
</feature>
<feature type="transmembrane region" description="Helical" evidence="5">
    <location>
        <begin position="12"/>
        <end position="29"/>
    </location>
</feature>
<evidence type="ECO:0000256" key="5">
    <source>
        <dbReference type="SAM" id="Phobius"/>
    </source>
</evidence>
<dbReference type="AlphaFoldDB" id="A0A0D6JSG1"/>
<feature type="transmembrane region" description="Helical" evidence="5">
    <location>
        <begin position="318"/>
        <end position="339"/>
    </location>
</feature>
<feature type="transmembrane region" description="Helical" evidence="5">
    <location>
        <begin position="290"/>
        <end position="311"/>
    </location>
</feature>
<dbReference type="RefSeq" id="WP_042666518.1">
    <property type="nucleotide sequence ID" value="NZ_CABLRR010000002.1"/>
</dbReference>
<sequence length="506" mass="52231">MTPLQTLPEWAATAPAIVLALTGLALLLIDTIDPDSTNNGLLAGTATLGALAAGGIAGWFLIGGTGMESTGGAITLYGDALVVDGMSLFFTLIFTSVAAMVSVASYDYLADQQYQGEFYALVLFAATGMTLMGMSNSLATVFVSLELASLPSYALVAFLKKDRGSIEAGLKYFLIGALSSAVFAFGISLVFAVTGSLVLPEIAATLAEGTELVGVLGLGVLMIAGGFAFKTASVPFHFWAPEAYEGAPAPVSAFLSSASKAAGFAVAFRVFTVAFPLETVTAIGGGSVDWSLLFALLAVVTMTLGNFAAATQENVKRMLAYSSIGHAGYALIGLAAITVDGGAANGDVLGASMAHLLVYGFMNTGAFLFIAMVEKWGLGRTFEDYNGIASKAPVAATAMTVFMFSLAGLPPFGGFFSKYALFESAIGSGFWWLAAVGAVNSALSLFYYSRVVKAMWIEEPSEPLEIGSQPVGLYVAIIFAAVGTLLLLPGFQPVIETAQTVAAALF</sequence>
<evidence type="ECO:0000256" key="1">
    <source>
        <dbReference type="ARBA" id="ARBA00004141"/>
    </source>
</evidence>
<feature type="transmembrane region" description="Helical" evidence="5">
    <location>
        <begin position="351"/>
        <end position="373"/>
    </location>
</feature>
<feature type="transmembrane region" description="Helical" evidence="5">
    <location>
        <begin position="261"/>
        <end position="284"/>
    </location>
</feature>
<evidence type="ECO:0000313" key="7">
    <source>
        <dbReference type="EMBL" id="CQR50530.1"/>
    </source>
</evidence>
<feature type="transmembrane region" description="Helical" evidence="5">
    <location>
        <begin position="394"/>
        <end position="417"/>
    </location>
</feature>
<feature type="transmembrane region" description="Helical" evidence="5">
    <location>
        <begin position="471"/>
        <end position="491"/>
    </location>
</feature>
<comment type="subcellular location">
    <subcellularLocation>
        <location evidence="1">Membrane</location>
        <topology evidence="1">Multi-pass membrane protein</topology>
    </subcellularLocation>
</comment>
<feature type="transmembrane region" description="Helical" evidence="5">
    <location>
        <begin position="212"/>
        <end position="229"/>
    </location>
</feature>
<dbReference type="HAMAP" id="MF_00445">
    <property type="entry name" value="NDH1_NuoN_1"/>
    <property type="match status" value="1"/>
</dbReference>
<dbReference type="GO" id="GO:0008137">
    <property type="term" value="F:NADH dehydrogenase (ubiquinone) activity"/>
    <property type="evidence" value="ECO:0007669"/>
    <property type="project" value="InterPro"/>
</dbReference>
<feature type="transmembrane region" description="Helical" evidence="5">
    <location>
        <begin position="172"/>
        <end position="192"/>
    </location>
</feature>
<evidence type="ECO:0000256" key="3">
    <source>
        <dbReference type="ARBA" id="ARBA00022989"/>
    </source>
</evidence>
<keyword evidence="8" id="KW-1185">Reference proteome</keyword>
<feature type="domain" description="NADH:quinone oxidoreductase/Mrp antiporter transmembrane" evidence="6">
    <location>
        <begin position="135"/>
        <end position="444"/>
    </location>
</feature>
<keyword evidence="3 5" id="KW-1133">Transmembrane helix</keyword>
<keyword evidence="2 5" id="KW-0812">Transmembrane</keyword>
<accession>A0A0D6JSG1</accession>
<dbReference type="Proteomes" id="UP000198902">
    <property type="component" value="Unassembled WGS sequence"/>
</dbReference>
<keyword evidence="4 5" id="KW-0472">Membrane</keyword>
<proteinExistence type="inferred from homology"/>
<dbReference type="GO" id="GO:0042773">
    <property type="term" value="P:ATP synthesis coupled electron transport"/>
    <property type="evidence" value="ECO:0007669"/>
    <property type="project" value="InterPro"/>
</dbReference>
<reference evidence="8" key="1">
    <citation type="submission" date="2015-03" db="EMBL/GenBank/DDBJ databases">
        <authorList>
            <person name="Urmite Genomes"/>
        </authorList>
    </citation>
    <scope>NUCLEOTIDE SEQUENCE [LARGE SCALE GENOMIC DNA]</scope>
    <source>
        <strain evidence="8">Arc-Hr</strain>
    </source>
</reference>
<gene>
    <name evidence="7" type="primary">nuoN</name>
    <name evidence="7" type="ORF">BN996_02012</name>
</gene>
<organism evidence="7 8">
    <name type="scientific">Haloferax massiliensis</name>
    <dbReference type="NCBI Taxonomy" id="1476858"/>
    <lineage>
        <taxon>Archaea</taxon>
        <taxon>Methanobacteriati</taxon>
        <taxon>Methanobacteriota</taxon>
        <taxon>Stenosarchaea group</taxon>
        <taxon>Halobacteria</taxon>
        <taxon>Halobacteriales</taxon>
        <taxon>Haloferacaceae</taxon>
        <taxon>Haloferax</taxon>
    </lineage>
</organism>
<dbReference type="OrthoDB" id="29144at2157"/>
<dbReference type="EMBL" id="CSTE01000002">
    <property type="protein sequence ID" value="CQR50530.1"/>
    <property type="molecule type" value="Genomic_DNA"/>
</dbReference>
<feature type="transmembrane region" description="Helical" evidence="5">
    <location>
        <begin position="41"/>
        <end position="62"/>
    </location>
</feature>
<dbReference type="InterPro" id="IPR001750">
    <property type="entry name" value="ND/Mrp_TM"/>
</dbReference>
<feature type="transmembrane region" description="Helical" evidence="5">
    <location>
        <begin position="429"/>
        <end position="450"/>
    </location>
</feature>
<dbReference type="NCBIfam" id="TIGR01770">
    <property type="entry name" value="NDH_I_N"/>
    <property type="match status" value="1"/>
</dbReference>
<evidence type="ECO:0000256" key="4">
    <source>
        <dbReference type="ARBA" id="ARBA00023136"/>
    </source>
</evidence>
<evidence type="ECO:0000313" key="8">
    <source>
        <dbReference type="Proteomes" id="UP000198902"/>
    </source>
</evidence>
<dbReference type="GO" id="GO:0016020">
    <property type="term" value="C:membrane"/>
    <property type="evidence" value="ECO:0007669"/>
    <property type="project" value="UniProtKB-SubCell"/>
</dbReference>
<dbReference type="Pfam" id="PF00361">
    <property type="entry name" value="Proton_antipo_M"/>
    <property type="match status" value="1"/>
</dbReference>
<dbReference type="InterPro" id="IPR010096">
    <property type="entry name" value="NADH-Q_OxRdtase_suN/2"/>
</dbReference>
<name>A0A0D6JSG1_9EURY</name>
<feature type="transmembrane region" description="Helical" evidence="5">
    <location>
        <begin position="118"/>
        <end position="135"/>
    </location>
</feature>
<dbReference type="PRINTS" id="PR01434">
    <property type="entry name" value="NADHDHGNASE5"/>
</dbReference>
<evidence type="ECO:0000256" key="2">
    <source>
        <dbReference type="ARBA" id="ARBA00022692"/>
    </source>
</evidence>
<evidence type="ECO:0000259" key="6">
    <source>
        <dbReference type="Pfam" id="PF00361"/>
    </source>
</evidence>
<dbReference type="PANTHER" id="PTHR22773">
    <property type="entry name" value="NADH DEHYDROGENASE"/>
    <property type="match status" value="1"/>
</dbReference>